<name>W4JRN4_HETIT</name>
<evidence type="ECO:0000256" key="1">
    <source>
        <dbReference type="SAM" id="MobiDB-lite"/>
    </source>
</evidence>
<dbReference type="KEGG" id="hir:HETIRDRAFT_162955"/>
<protein>
    <recommendedName>
        <fullName evidence="4">HNH nuclease domain-containing protein</fullName>
    </recommendedName>
</protein>
<dbReference type="Proteomes" id="UP000030671">
    <property type="component" value="Unassembled WGS sequence"/>
</dbReference>
<gene>
    <name evidence="2" type="ORF">HETIRDRAFT_162955</name>
</gene>
<feature type="region of interest" description="Disordered" evidence="1">
    <location>
        <begin position="21"/>
        <end position="40"/>
    </location>
</feature>
<evidence type="ECO:0008006" key="4">
    <source>
        <dbReference type="Google" id="ProtNLM"/>
    </source>
</evidence>
<sequence>MQTGPNKVNPDPSFCCNLKRRRARAKRQGTSTQTKTSHKKDARCLITGDSAAESPVHLCYVLNERRWINHFMLPHLEWIWGMKYDTLKLDTQSNAICLREDWRESLESDQWMLFPR</sequence>
<dbReference type="GeneID" id="20667811"/>
<dbReference type="InParanoid" id="W4JRN4"/>
<dbReference type="AlphaFoldDB" id="W4JRN4"/>
<dbReference type="OrthoDB" id="3133596at2759"/>
<dbReference type="RefSeq" id="XP_009552406.1">
    <property type="nucleotide sequence ID" value="XM_009554111.1"/>
</dbReference>
<reference evidence="2 3" key="1">
    <citation type="journal article" date="2012" name="New Phytol.">
        <title>Insight into trade-off between wood decay and parasitism from the genome of a fungal forest pathogen.</title>
        <authorList>
            <person name="Olson A."/>
            <person name="Aerts A."/>
            <person name="Asiegbu F."/>
            <person name="Belbahri L."/>
            <person name="Bouzid O."/>
            <person name="Broberg A."/>
            <person name="Canback B."/>
            <person name="Coutinho P.M."/>
            <person name="Cullen D."/>
            <person name="Dalman K."/>
            <person name="Deflorio G."/>
            <person name="van Diepen L.T."/>
            <person name="Dunand C."/>
            <person name="Duplessis S."/>
            <person name="Durling M."/>
            <person name="Gonthier P."/>
            <person name="Grimwood J."/>
            <person name="Fossdal C.G."/>
            <person name="Hansson D."/>
            <person name="Henrissat B."/>
            <person name="Hietala A."/>
            <person name="Himmelstrand K."/>
            <person name="Hoffmeister D."/>
            <person name="Hogberg N."/>
            <person name="James T.Y."/>
            <person name="Karlsson M."/>
            <person name="Kohler A."/>
            <person name="Kues U."/>
            <person name="Lee Y.H."/>
            <person name="Lin Y.C."/>
            <person name="Lind M."/>
            <person name="Lindquist E."/>
            <person name="Lombard V."/>
            <person name="Lucas S."/>
            <person name="Lunden K."/>
            <person name="Morin E."/>
            <person name="Murat C."/>
            <person name="Park J."/>
            <person name="Raffaello T."/>
            <person name="Rouze P."/>
            <person name="Salamov A."/>
            <person name="Schmutz J."/>
            <person name="Solheim H."/>
            <person name="Stahlberg J."/>
            <person name="Velez H."/>
            <person name="de Vries R.P."/>
            <person name="Wiebenga A."/>
            <person name="Woodward S."/>
            <person name="Yakovlev I."/>
            <person name="Garbelotto M."/>
            <person name="Martin F."/>
            <person name="Grigoriev I.V."/>
            <person name="Stenlid J."/>
        </authorList>
    </citation>
    <scope>NUCLEOTIDE SEQUENCE [LARGE SCALE GENOMIC DNA]</scope>
    <source>
        <strain evidence="2 3">TC 32-1</strain>
    </source>
</reference>
<keyword evidence="3" id="KW-1185">Reference proteome</keyword>
<organism evidence="2 3">
    <name type="scientific">Heterobasidion irregulare (strain TC 32-1)</name>
    <dbReference type="NCBI Taxonomy" id="747525"/>
    <lineage>
        <taxon>Eukaryota</taxon>
        <taxon>Fungi</taxon>
        <taxon>Dikarya</taxon>
        <taxon>Basidiomycota</taxon>
        <taxon>Agaricomycotina</taxon>
        <taxon>Agaricomycetes</taxon>
        <taxon>Russulales</taxon>
        <taxon>Bondarzewiaceae</taxon>
        <taxon>Heterobasidion</taxon>
        <taxon>Heterobasidion annosum species complex</taxon>
    </lineage>
</organism>
<dbReference type="eggNOG" id="ENOG502SPUM">
    <property type="taxonomic scope" value="Eukaryota"/>
</dbReference>
<dbReference type="HOGENOM" id="CLU_2097193_0_0_1"/>
<accession>W4JRN4</accession>
<dbReference type="EMBL" id="KI925465">
    <property type="protein sequence ID" value="ETW76198.1"/>
    <property type="molecule type" value="Genomic_DNA"/>
</dbReference>
<evidence type="ECO:0000313" key="3">
    <source>
        <dbReference type="Proteomes" id="UP000030671"/>
    </source>
</evidence>
<proteinExistence type="predicted"/>
<evidence type="ECO:0000313" key="2">
    <source>
        <dbReference type="EMBL" id="ETW76198.1"/>
    </source>
</evidence>